<dbReference type="InterPro" id="IPR028081">
    <property type="entry name" value="Leu-bd"/>
</dbReference>
<dbReference type="PANTHER" id="PTHR30483">
    <property type="entry name" value="LEUCINE-SPECIFIC-BINDING PROTEIN"/>
    <property type="match status" value="1"/>
</dbReference>
<dbReference type="PANTHER" id="PTHR30483:SF6">
    <property type="entry name" value="PERIPLASMIC BINDING PROTEIN OF ABC TRANSPORTER FOR NATURAL AMINO ACIDS"/>
    <property type="match status" value="1"/>
</dbReference>
<sequence length="457" mass="47802">MSRRIPWPLALFVAITLLLPILAACGGDGESEPTTAAETPTTSGGTTETATPAPSGSPAASPTSSDSTPTASGEALKIGMLAPFTGDLSDFGPAFWNAAMLAVEEINSAGGVLGQPVELVRADDGTSPQQGVEEARRLVEVERVSAIIGAAASGVTLPVAESVTGPSGIVQISPASTSPALTDANDNDFLFRTTISDAAQGVVLAQLAQEQGFQTACTMYTNNAYGQGLSEVFAREFERLGGQVLAQVPHEQEQASYAAELATCTEGNPDVLAAISYPESARVYLREAVEQGLVENFLFVDGTKSEEQFADLGWDVFEGMWGTAPGALDTEVGDAFDARYEEAYGRRPELPFLRESYDAVYVIALAAQKAGSTDPAAIRDAIREIANPPGETVTPGSEGWARALELIAAGEDINYEGAASPADFDDNGDVLTGAIEVWRVQGSAIVVQETREIDLTQ</sequence>
<dbReference type="InParanoid" id="D1C6F1"/>
<evidence type="ECO:0000313" key="9">
    <source>
        <dbReference type="Proteomes" id="UP000002027"/>
    </source>
</evidence>
<dbReference type="GO" id="GO:0006865">
    <property type="term" value="P:amino acid transport"/>
    <property type="evidence" value="ECO:0007669"/>
    <property type="project" value="UniProtKB-KW"/>
</dbReference>
<dbReference type="CDD" id="cd06346">
    <property type="entry name" value="PBP1_ABC_ligand_binding-like"/>
    <property type="match status" value="1"/>
</dbReference>
<dbReference type="KEGG" id="sti:Sthe_2150"/>
<dbReference type="PRINTS" id="PR00337">
    <property type="entry name" value="LEUILEVALBP"/>
</dbReference>
<feature type="chain" id="PRO_5003021103" evidence="6">
    <location>
        <begin position="24"/>
        <end position="457"/>
    </location>
</feature>
<evidence type="ECO:0000256" key="5">
    <source>
        <dbReference type="SAM" id="MobiDB-lite"/>
    </source>
</evidence>
<proteinExistence type="inferred from homology"/>
<evidence type="ECO:0000256" key="2">
    <source>
        <dbReference type="ARBA" id="ARBA00022448"/>
    </source>
</evidence>
<reference evidence="8 9" key="2">
    <citation type="journal article" date="2010" name="Stand. Genomic Sci.">
        <title>Complete genome sequence of Desulfohalobium retbaense type strain (HR(100)).</title>
        <authorList>
            <person name="Spring S."/>
            <person name="Nolan M."/>
            <person name="Lapidus A."/>
            <person name="Glavina Del Rio T."/>
            <person name="Copeland A."/>
            <person name="Tice H."/>
            <person name="Cheng J.F."/>
            <person name="Lucas S."/>
            <person name="Land M."/>
            <person name="Chen F."/>
            <person name="Bruce D."/>
            <person name="Goodwin L."/>
            <person name="Pitluck S."/>
            <person name="Ivanova N."/>
            <person name="Mavromatis K."/>
            <person name="Mikhailova N."/>
            <person name="Pati A."/>
            <person name="Chen A."/>
            <person name="Palaniappan K."/>
            <person name="Hauser L."/>
            <person name="Chang Y.J."/>
            <person name="Jeffries C.D."/>
            <person name="Munk C."/>
            <person name="Kiss H."/>
            <person name="Chain P."/>
            <person name="Han C."/>
            <person name="Brettin T."/>
            <person name="Detter J.C."/>
            <person name="Schuler E."/>
            <person name="Goker M."/>
            <person name="Rohde M."/>
            <person name="Bristow J."/>
            <person name="Eisen J.A."/>
            <person name="Markowitz V."/>
            <person name="Hugenholtz P."/>
            <person name="Kyrpides N.C."/>
            <person name="Klenk H.P."/>
        </authorList>
    </citation>
    <scope>NUCLEOTIDE SEQUENCE [LARGE SCALE GENOMIC DNA]</scope>
    <source>
        <strain evidence="9">ATCC 49802 / DSM 20745 / S 6022</strain>
    </source>
</reference>
<dbReference type="STRING" id="479434.Sthe_2150"/>
<reference evidence="9" key="1">
    <citation type="submission" date="2009-11" db="EMBL/GenBank/DDBJ databases">
        <title>The complete chromosome 1 of Sphaerobacter thermophilus DSM 20745.</title>
        <authorList>
            <person name="Lucas S."/>
            <person name="Copeland A."/>
            <person name="Lapidus A."/>
            <person name="Glavina del Rio T."/>
            <person name="Dalin E."/>
            <person name="Tice H."/>
            <person name="Bruce D."/>
            <person name="Goodwin L."/>
            <person name="Pitluck S."/>
            <person name="Kyrpides N."/>
            <person name="Mavromatis K."/>
            <person name="Ivanova N."/>
            <person name="Mikhailova N."/>
            <person name="LaButti K.M."/>
            <person name="Clum A."/>
            <person name="Sun H.I."/>
            <person name="Brettin T."/>
            <person name="Detter J.C."/>
            <person name="Han C."/>
            <person name="Larimer F."/>
            <person name="Land M."/>
            <person name="Hauser L."/>
            <person name="Markowitz V."/>
            <person name="Cheng J.F."/>
            <person name="Hugenholtz P."/>
            <person name="Woyke T."/>
            <person name="Wu D."/>
            <person name="Steenblock K."/>
            <person name="Schneider S."/>
            <person name="Pukall R."/>
            <person name="Goeker M."/>
            <person name="Klenk H.P."/>
            <person name="Eisen J.A."/>
        </authorList>
    </citation>
    <scope>NUCLEOTIDE SEQUENCE [LARGE SCALE GENOMIC DNA]</scope>
    <source>
        <strain evidence="9">ATCC 49802 / DSM 20745 / S 6022</strain>
    </source>
</reference>
<dbReference type="RefSeq" id="WP_012872622.1">
    <property type="nucleotide sequence ID" value="NC_013523.1"/>
</dbReference>
<organism evidence="8 9">
    <name type="scientific">Sphaerobacter thermophilus (strain ATCC 49802 / DSM 20745 / KCCM 41009 / NCIMB 13125 / S 6022)</name>
    <dbReference type="NCBI Taxonomy" id="479434"/>
    <lineage>
        <taxon>Bacteria</taxon>
        <taxon>Pseudomonadati</taxon>
        <taxon>Thermomicrobiota</taxon>
        <taxon>Thermomicrobia</taxon>
        <taxon>Sphaerobacterales</taxon>
        <taxon>Sphaerobacterineae</taxon>
        <taxon>Sphaerobacteraceae</taxon>
        <taxon>Sphaerobacter</taxon>
    </lineage>
</organism>
<dbReference type="OrthoDB" id="9783240at2"/>
<evidence type="ECO:0000256" key="6">
    <source>
        <dbReference type="SAM" id="SignalP"/>
    </source>
</evidence>
<dbReference type="Gene3D" id="3.40.50.2300">
    <property type="match status" value="2"/>
</dbReference>
<evidence type="ECO:0000256" key="1">
    <source>
        <dbReference type="ARBA" id="ARBA00010062"/>
    </source>
</evidence>
<dbReference type="AlphaFoldDB" id="D1C6F1"/>
<comment type="similarity">
    <text evidence="1">Belongs to the leucine-binding protein family.</text>
</comment>
<feature type="domain" description="Leucine-binding protein" evidence="7">
    <location>
        <begin position="76"/>
        <end position="385"/>
    </location>
</feature>
<protein>
    <submittedName>
        <fullName evidence="8">Extracellular ligand-binding receptor</fullName>
    </submittedName>
</protein>
<feature type="compositionally biased region" description="Low complexity" evidence="5">
    <location>
        <begin position="32"/>
        <end position="72"/>
    </location>
</feature>
<feature type="signal peptide" evidence="6">
    <location>
        <begin position="1"/>
        <end position="23"/>
    </location>
</feature>
<dbReference type="InterPro" id="IPR000709">
    <property type="entry name" value="Leu_Ile_Val-bd"/>
</dbReference>
<feature type="region of interest" description="Disordered" evidence="5">
    <location>
        <begin position="29"/>
        <end position="72"/>
    </location>
</feature>
<accession>D1C6F1</accession>
<dbReference type="eggNOG" id="COG0683">
    <property type="taxonomic scope" value="Bacteria"/>
</dbReference>
<dbReference type="InterPro" id="IPR051010">
    <property type="entry name" value="BCAA_transport"/>
</dbReference>
<evidence type="ECO:0000313" key="8">
    <source>
        <dbReference type="EMBL" id="ACZ39576.1"/>
    </source>
</evidence>
<dbReference type="Proteomes" id="UP000002027">
    <property type="component" value="Chromosome 1"/>
</dbReference>
<dbReference type="InterPro" id="IPR028082">
    <property type="entry name" value="Peripla_BP_I"/>
</dbReference>
<dbReference type="SUPFAM" id="SSF53822">
    <property type="entry name" value="Periplasmic binding protein-like I"/>
    <property type="match status" value="1"/>
</dbReference>
<keyword evidence="2" id="KW-0813">Transport</keyword>
<keyword evidence="9" id="KW-1185">Reference proteome</keyword>
<keyword evidence="3 6" id="KW-0732">Signal</keyword>
<gene>
    <name evidence="8" type="ordered locus">Sthe_2150</name>
</gene>
<keyword evidence="4" id="KW-0029">Amino-acid transport</keyword>
<dbReference type="HOGENOM" id="CLU_027128_5_0_0"/>
<evidence type="ECO:0000259" key="7">
    <source>
        <dbReference type="Pfam" id="PF13458"/>
    </source>
</evidence>
<dbReference type="Pfam" id="PF13458">
    <property type="entry name" value="Peripla_BP_6"/>
    <property type="match status" value="1"/>
</dbReference>
<evidence type="ECO:0000256" key="4">
    <source>
        <dbReference type="ARBA" id="ARBA00022970"/>
    </source>
</evidence>
<evidence type="ECO:0000256" key="3">
    <source>
        <dbReference type="ARBA" id="ARBA00022729"/>
    </source>
</evidence>
<dbReference type="EMBL" id="CP001823">
    <property type="protein sequence ID" value="ACZ39576.1"/>
    <property type="molecule type" value="Genomic_DNA"/>
</dbReference>
<name>D1C6F1_SPHTD</name>
<keyword evidence="8" id="KW-0675">Receptor</keyword>
<dbReference type="PROSITE" id="PS51257">
    <property type="entry name" value="PROKAR_LIPOPROTEIN"/>
    <property type="match status" value="1"/>
</dbReference>